<dbReference type="InterPro" id="IPR024445">
    <property type="entry name" value="Tnp_ISXO2-like"/>
</dbReference>
<dbReference type="EMBL" id="AP022839">
    <property type="protein sequence ID" value="BCA93644.1"/>
    <property type="molecule type" value="Genomic_DNA"/>
</dbReference>
<dbReference type="EMBL" id="AP022839">
    <property type="protein sequence ID" value="BCA95502.1"/>
    <property type="molecule type" value="Genomic_DNA"/>
</dbReference>
<evidence type="ECO:0000313" key="4">
    <source>
        <dbReference type="EMBL" id="BCA94106.1"/>
    </source>
</evidence>
<dbReference type="KEGG" id="lant:TUM19329_04670"/>
<evidence type="ECO:0000313" key="5">
    <source>
        <dbReference type="EMBL" id="BCA95502.1"/>
    </source>
</evidence>
<dbReference type="KEGG" id="lant:TUM19329_00920"/>
<dbReference type="PANTHER" id="PTHR47163">
    <property type="entry name" value="DDE_TNP_IS1595 DOMAIN-CONTAINING PROTEIN"/>
    <property type="match status" value="1"/>
</dbReference>
<evidence type="ECO:0000313" key="6">
    <source>
        <dbReference type="EMBL" id="BCA96621.1"/>
    </source>
</evidence>
<evidence type="ECO:0000313" key="8">
    <source>
        <dbReference type="EMBL" id="BCA97298.1"/>
    </source>
</evidence>
<dbReference type="RefSeq" id="WP_173235413.1">
    <property type="nucleotide sequence ID" value="NZ_AP022839.1"/>
</dbReference>
<geneLocation type="plasmid" evidence="7 9">
    <name>pTUM19329-1</name>
</geneLocation>
<keyword evidence="7" id="KW-0614">Plasmid</keyword>
<reference evidence="6" key="1">
    <citation type="journal article" date="2020" name="Microbiol. Resour. Announc.">
        <title>Complete Genome Sequence of Novel Psychrotolerant Legionella Strain TUM19329, Isolated from Antarctic Lake Sediment.</title>
        <authorList>
            <person name="Shimada S."/>
            <person name="Nakai R."/>
            <person name="Aoki K."/>
            <person name="Shimoeda N."/>
            <person name="Ohno G."/>
            <person name="Miyazaki Y."/>
            <person name="Kudoh S."/>
            <person name="Imura S."/>
            <person name="Watanabe K."/>
            <person name="Ishii Y."/>
            <person name="Tateda K."/>
        </authorList>
    </citation>
    <scope>NUCLEOTIDE SEQUENCE [LARGE SCALE GENOMIC DNA]</scope>
    <source>
        <strain evidence="6">TUM19329</strain>
        <plasmid evidence="7">pTUM19329-1</plasmid>
    </source>
</reference>
<dbReference type="Pfam" id="PF12762">
    <property type="entry name" value="DDE_Tnp_IS1595"/>
    <property type="match status" value="1"/>
</dbReference>
<dbReference type="Pfam" id="PF12760">
    <property type="entry name" value="Zn_ribbon_IS1595"/>
    <property type="match status" value="1"/>
</dbReference>
<dbReference type="NCBIfam" id="NF033547">
    <property type="entry name" value="transpos_IS1595"/>
    <property type="match status" value="1"/>
</dbReference>
<evidence type="ECO:0000313" key="3">
    <source>
        <dbReference type="EMBL" id="BCA93731.1"/>
    </source>
</evidence>
<proteinExistence type="predicted"/>
<dbReference type="KEGG" id="lant:TUM19329_00050"/>
<dbReference type="EMBL" id="AP022840">
    <property type="protein sequence ID" value="BCA97298.1"/>
    <property type="molecule type" value="Genomic_DNA"/>
</dbReference>
<dbReference type="EMBL" id="AP022839">
    <property type="protein sequence ID" value="BCA94106.1"/>
    <property type="molecule type" value="Genomic_DNA"/>
</dbReference>
<feature type="domain" description="ISXO2-like transposase" evidence="1">
    <location>
        <begin position="128"/>
        <end position="270"/>
    </location>
</feature>
<accession>A0A6F8T845</accession>
<gene>
    <name evidence="6" type="primary">tnpA_6</name>
    <name evidence="2" type="synonym">tnpA_1</name>
    <name evidence="3" type="synonym">tnpA_2</name>
    <name evidence="4" type="synonym">tnpA_3</name>
    <name evidence="5" type="synonym">tnpA_4</name>
    <name evidence="7" type="synonym">tnpA_7</name>
    <name evidence="8" type="synonym">tnpA_8</name>
    <name evidence="2" type="ORF">TUM19329_00050</name>
    <name evidence="3" type="ORF">TUM19329_00920</name>
    <name evidence="4" type="ORF">TUM19329_04670</name>
    <name evidence="5" type="ORF">TUM19329_18630</name>
    <name evidence="6" type="ORF">TUM19329_29820</name>
    <name evidence="7" type="ORF">TUM19329_35480</name>
    <name evidence="8" type="ORF">TUM19329_36590</name>
</gene>
<dbReference type="AlphaFoldDB" id="A0A6F8T845"/>
<dbReference type="PANTHER" id="PTHR47163:SF2">
    <property type="entry name" value="SI:DKEY-17M8.2"/>
    <property type="match status" value="1"/>
</dbReference>
<dbReference type="Proteomes" id="UP000502894">
    <property type="component" value="Plasmid pTUM19329-1"/>
</dbReference>
<dbReference type="EMBL" id="AP022839">
    <property type="protein sequence ID" value="BCA93731.1"/>
    <property type="molecule type" value="Genomic_DNA"/>
</dbReference>
<evidence type="ECO:0000313" key="7">
    <source>
        <dbReference type="EMBL" id="BCA97187.1"/>
    </source>
</evidence>
<dbReference type="Proteomes" id="UP000502894">
    <property type="component" value="Chromosome"/>
</dbReference>
<dbReference type="KEGG" id="lant:TUM19329_36590"/>
<dbReference type="SMART" id="SM01126">
    <property type="entry name" value="DDE_Tnp_IS1595"/>
    <property type="match status" value="1"/>
</dbReference>
<dbReference type="KEGG" id="lant:TUM19329_35480"/>
<dbReference type="KEGG" id="lant:TUM19329_18630"/>
<evidence type="ECO:0000259" key="1">
    <source>
        <dbReference type="SMART" id="SM01126"/>
    </source>
</evidence>
<dbReference type="EMBL" id="AP022839">
    <property type="protein sequence ID" value="BCA96621.1"/>
    <property type="molecule type" value="Genomic_DNA"/>
</dbReference>
<protein>
    <submittedName>
        <fullName evidence="6">IS1595 family transposase</fullName>
    </submittedName>
</protein>
<dbReference type="InterPro" id="IPR053164">
    <property type="entry name" value="IS1016-like_transposase"/>
</dbReference>
<name>A0A6F8T845_9GAMM</name>
<dbReference type="KEGG" id="lant:TUM19329_29820"/>
<evidence type="ECO:0000313" key="2">
    <source>
        <dbReference type="EMBL" id="BCA93644.1"/>
    </source>
</evidence>
<dbReference type="InterPro" id="IPR024442">
    <property type="entry name" value="Transposase_Zn_ribbon"/>
</dbReference>
<keyword evidence="9" id="KW-1185">Reference proteome</keyword>
<organism evidence="6 9">
    <name type="scientific">Legionella antarctica</name>
    <dbReference type="NCBI Taxonomy" id="2708020"/>
    <lineage>
        <taxon>Bacteria</taxon>
        <taxon>Pseudomonadati</taxon>
        <taxon>Pseudomonadota</taxon>
        <taxon>Gammaproteobacteria</taxon>
        <taxon>Legionellales</taxon>
        <taxon>Legionellaceae</taxon>
        <taxon>Legionella</taxon>
    </lineage>
</organism>
<sequence length="305" mass="33700">MNIYPKNVVELMDLFPTEEACLEYLSLIRWPDGYVCMRCDGKDVCKMSSGLYRCQTCRYAGSVISGTLFQDTHKPLRLWFQAIWYVVSQKNGVSALGLQKALGLGSYHTAWEWLHKLRRAMVRPGRDKLSGIVEVNETMIGGEHAGTRGRGAGGKTLVLIAAEDTGGGIGRIRLSTISDASGGVLTDTIQKMVSLGSTIRTDGWSGYSGLSSNGYTHLSISNNNVKETDAIQIAHRVASLLKRWLVGTHHGAINHKNLPYYLDEFTFRFNRRTSTSRGKLFLRLIQQALEIDPVPAKSLNTICSG</sequence>
<dbReference type="EMBL" id="AP022840">
    <property type="protein sequence ID" value="BCA97187.1"/>
    <property type="molecule type" value="Genomic_DNA"/>
</dbReference>
<evidence type="ECO:0000313" key="9">
    <source>
        <dbReference type="Proteomes" id="UP000502894"/>
    </source>
</evidence>